<dbReference type="Proteomes" id="UP000435112">
    <property type="component" value="Unassembled WGS sequence"/>
</dbReference>
<sequence length="56" mass="6198">MGCVPLHAKCGTVLLVLYACLPDQCIFSGVLMNPSRTMHFQDDGLERSDSWTLLLT</sequence>
<comment type="caution">
    <text evidence="2">The sequence shown here is derived from an EMBL/GenBank/DDBJ whole genome shotgun (WGS) entry which is preliminary data.</text>
</comment>
<reference evidence="5 7" key="1">
    <citation type="submission" date="2018-09" db="EMBL/GenBank/DDBJ databases">
        <title>Genomic investigation of the strawberry pathogen Phytophthora fragariae indicates pathogenicity is determined by transcriptional variation in three key races.</title>
        <authorList>
            <person name="Adams T.M."/>
            <person name="Armitage A.D."/>
            <person name="Sobczyk M.K."/>
            <person name="Bates H.J."/>
            <person name="Dunwell J.M."/>
            <person name="Nellist C.F."/>
            <person name="Harrison R.J."/>
        </authorList>
    </citation>
    <scope>NUCLEOTIDE SEQUENCE [LARGE SCALE GENOMIC DNA]</scope>
    <source>
        <strain evidence="2 5">SCRP249</strain>
        <strain evidence="3 7">SCRP324</strain>
        <strain evidence="4 6">SCRP333</strain>
    </source>
</reference>
<evidence type="ECO:0000313" key="5">
    <source>
        <dbReference type="Proteomes" id="UP000429607"/>
    </source>
</evidence>
<dbReference type="EMBL" id="QXFV01001962">
    <property type="protein sequence ID" value="KAE8995183.1"/>
    <property type="molecule type" value="Genomic_DNA"/>
</dbReference>
<dbReference type="EMBL" id="QXFT01002003">
    <property type="protein sequence ID" value="KAE9305836.1"/>
    <property type="molecule type" value="Genomic_DNA"/>
</dbReference>
<organism evidence="2 5">
    <name type="scientific">Phytophthora rubi</name>
    <dbReference type="NCBI Taxonomy" id="129364"/>
    <lineage>
        <taxon>Eukaryota</taxon>
        <taxon>Sar</taxon>
        <taxon>Stramenopiles</taxon>
        <taxon>Oomycota</taxon>
        <taxon>Peronosporomycetes</taxon>
        <taxon>Peronosporales</taxon>
        <taxon>Peronosporaceae</taxon>
        <taxon>Phytophthora</taxon>
    </lineage>
</organism>
<keyword evidence="1" id="KW-0732">Signal</keyword>
<dbReference type="EMBL" id="QXFU01001431">
    <property type="protein sequence ID" value="KAE9002539.1"/>
    <property type="molecule type" value="Genomic_DNA"/>
</dbReference>
<proteinExistence type="predicted"/>
<dbReference type="AlphaFoldDB" id="A0A6A3JU37"/>
<evidence type="ECO:0000313" key="7">
    <source>
        <dbReference type="Proteomes" id="UP000435112"/>
    </source>
</evidence>
<evidence type="ECO:0000313" key="6">
    <source>
        <dbReference type="Proteomes" id="UP000434957"/>
    </source>
</evidence>
<dbReference type="Proteomes" id="UP000429607">
    <property type="component" value="Unassembled WGS sequence"/>
</dbReference>
<feature type="chain" id="PRO_5036379894" evidence="1">
    <location>
        <begin position="23"/>
        <end position="56"/>
    </location>
</feature>
<gene>
    <name evidence="2" type="ORF">PR001_g20189</name>
    <name evidence="3" type="ORF">PR002_g17607</name>
    <name evidence="4" type="ORF">PR003_g21391</name>
</gene>
<feature type="signal peptide" evidence="1">
    <location>
        <begin position="1"/>
        <end position="22"/>
    </location>
</feature>
<protein>
    <submittedName>
        <fullName evidence="2">Uncharacterized protein</fullName>
    </submittedName>
</protein>
<evidence type="ECO:0000313" key="4">
    <source>
        <dbReference type="EMBL" id="KAE9305836.1"/>
    </source>
</evidence>
<dbReference type="Proteomes" id="UP000434957">
    <property type="component" value="Unassembled WGS sequence"/>
</dbReference>
<evidence type="ECO:0000313" key="3">
    <source>
        <dbReference type="EMBL" id="KAE9002539.1"/>
    </source>
</evidence>
<evidence type="ECO:0000313" key="2">
    <source>
        <dbReference type="EMBL" id="KAE8995183.1"/>
    </source>
</evidence>
<evidence type="ECO:0000256" key="1">
    <source>
        <dbReference type="SAM" id="SignalP"/>
    </source>
</evidence>
<name>A0A6A3JU37_9STRA</name>
<keyword evidence="6" id="KW-1185">Reference proteome</keyword>
<accession>A0A6A3JU37</accession>